<dbReference type="Gene3D" id="3.30.200.20">
    <property type="entry name" value="Phosphorylase Kinase, domain 1"/>
    <property type="match status" value="1"/>
</dbReference>
<evidence type="ECO:0000313" key="4">
    <source>
        <dbReference type="EMBL" id="KZZ92727.1"/>
    </source>
</evidence>
<gene>
    <name evidence="4" type="ORF">AAP_02808</name>
</gene>
<feature type="compositionally biased region" description="Low complexity" evidence="2">
    <location>
        <begin position="34"/>
        <end position="48"/>
    </location>
</feature>
<feature type="compositionally biased region" description="Basic residues" evidence="2">
    <location>
        <begin position="108"/>
        <end position="119"/>
    </location>
</feature>
<feature type="region of interest" description="Disordered" evidence="2">
    <location>
        <begin position="181"/>
        <end position="209"/>
    </location>
</feature>
<dbReference type="Pfam" id="PF04428">
    <property type="entry name" value="Choline_kin_N"/>
    <property type="match status" value="1"/>
</dbReference>
<dbReference type="CDD" id="cd05157">
    <property type="entry name" value="ETNK_euk"/>
    <property type="match status" value="1"/>
</dbReference>
<feature type="compositionally biased region" description="Basic and acidic residues" evidence="2">
    <location>
        <begin position="687"/>
        <end position="696"/>
    </location>
</feature>
<dbReference type="PANTHER" id="PTHR22603:SF93">
    <property type="entry name" value="RE24176P"/>
    <property type="match status" value="1"/>
</dbReference>
<protein>
    <submittedName>
        <fullName evidence="4">Choline kinase</fullName>
    </submittedName>
</protein>
<feature type="compositionally biased region" description="Polar residues" evidence="2">
    <location>
        <begin position="75"/>
        <end position="85"/>
    </location>
</feature>
<comment type="caution">
    <text evidence="4">The sequence shown here is derived from an EMBL/GenBank/DDBJ whole genome shotgun (WGS) entry which is preliminary data.</text>
</comment>
<organism evidence="4 5">
    <name type="scientific">Ascosphaera apis ARSEF 7405</name>
    <dbReference type="NCBI Taxonomy" id="392613"/>
    <lineage>
        <taxon>Eukaryota</taxon>
        <taxon>Fungi</taxon>
        <taxon>Dikarya</taxon>
        <taxon>Ascomycota</taxon>
        <taxon>Pezizomycotina</taxon>
        <taxon>Eurotiomycetes</taxon>
        <taxon>Eurotiomycetidae</taxon>
        <taxon>Onygenales</taxon>
        <taxon>Ascosphaeraceae</taxon>
        <taxon>Ascosphaera</taxon>
    </lineage>
</organism>
<dbReference type="GO" id="GO:0005737">
    <property type="term" value="C:cytoplasm"/>
    <property type="evidence" value="ECO:0007669"/>
    <property type="project" value="TreeGrafter"/>
</dbReference>
<feature type="compositionally biased region" description="Basic residues" evidence="2">
    <location>
        <begin position="185"/>
        <end position="199"/>
    </location>
</feature>
<feature type="region of interest" description="Disordered" evidence="2">
    <location>
        <begin position="1"/>
        <end position="60"/>
    </location>
</feature>
<evidence type="ECO:0000313" key="5">
    <source>
        <dbReference type="Proteomes" id="UP000242877"/>
    </source>
</evidence>
<feature type="compositionally biased region" description="Basic and acidic residues" evidence="2">
    <location>
        <begin position="11"/>
        <end position="28"/>
    </location>
</feature>
<feature type="domain" description="Choline kinase N-terminal" evidence="3">
    <location>
        <begin position="214"/>
        <end position="274"/>
    </location>
</feature>
<sequence>MAPGITEEAGAIDRHDDSVNGNDAHDAQTPDTPNGQSSNQQNQSMESSLHIDTSSSGANARFQYPASAGRAPSVLTPQQTLSPSPLNAVKRSPSRSHSTEVQTPINPGHRHHHHHHHNRPPLFAQVSDWYQQEMSHMQTLEKRRAAAAMSAPEESAVVDFQSSLERLGRILEDYAIATDANAASARRHRSLSATRRKGLQKGSGSDTEYDEGYVPSADAFLDNTKTLSYSGGEVSKETNSDGTPAGAWDIFKTEIVRLTHTLRLKGWRRLPLDAAPEIEVVRLSGALTNAVYVVSPPKNIREVTSTGLRPPKTPPAKLLLRIYGPQVEHLIDREKELGILRRLGKQNIGPKVLGTFNNGRFEQFFEARPLTLREMRSADMSKNIAKRMRELHDGIELLTEERRAGPNVWHNWDKWLDRLGKVATWLDSQLASPDNERLSVQNSWRRRGYVFGAPWPQFKEALQRYREFVNTCSGGDGEIKRRLIFAHNDTQYGNILRMIPTHQSPLLLPANEHKQLVVIDFEYASPNVRGLEFANHFTEWCYNYHDEKAPWRCNIENYPKPEEQARFIRAYLTHRNYTPGTVATCTEASGIPMISASHPSRSPHIPPLVLDDDPAAQTKLTVNTDSIDADTMRLMRDTRLWRAANSAQWSAWGVVQAKIPELEDGGPLQVQEKTTEEETLGESCETEVVKGESKEAPAEEAEEFDYLAYAQDRALFFWADLYALGIVKKEELPVDMIDRIEAKVIEY</sequence>
<reference evidence="4 5" key="1">
    <citation type="journal article" date="2016" name="Genome Biol. Evol.">
        <title>Divergent and convergent evolution of fungal pathogenicity.</title>
        <authorList>
            <person name="Shang Y."/>
            <person name="Xiao G."/>
            <person name="Zheng P."/>
            <person name="Cen K."/>
            <person name="Zhan S."/>
            <person name="Wang C."/>
        </authorList>
    </citation>
    <scope>NUCLEOTIDE SEQUENCE [LARGE SCALE GENOMIC DNA]</scope>
    <source>
        <strain evidence="4 5">ARSEF 7405</strain>
    </source>
</reference>
<name>A0A167ZJ24_9EURO</name>
<feature type="region of interest" description="Disordered" evidence="2">
    <location>
        <begin position="670"/>
        <end position="696"/>
    </location>
</feature>
<feature type="region of interest" description="Disordered" evidence="2">
    <location>
        <begin position="73"/>
        <end position="120"/>
    </location>
</feature>
<dbReference type="SUPFAM" id="SSF56112">
    <property type="entry name" value="Protein kinase-like (PK-like)"/>
    <property type="match status" value="1"/>
</dbReference>
<feature type="compositionally biased region" description="Polar residues" evidence="2">
    <location>
        <begin position="95"/>
        <end position="105"/>
    </location>
</feature>
<dbReference type="InterPro" id="IPR011009">
    <property type="entry name" value="Kinase-like_dom_sf"/>
</dbReference>
<dbReference type="AlphaFoldDB" id="A0A167ZJ24"/>
<keyword evidence="5" id="KW-1185">Reference proteome</keyword>
<dbReference type="OrthoDB" id="10267235at2759"/>
<dbReference type="GO" id="GO:0006646">
    <property type="term" value="P:phosphatidylethanolamine biosynthetic process"/>
    <property type="evidence" value="ECO:0007669"/>
    <property type="project" value="TreeGrafter"/>
</dbReference>
<keyword evidence="4" id="KW-0418">Kinase</keyword>
<comment type="similarity">
    <text evidence="1">Belongs to the choline/ethanolamine kinase family.</text>
</comment>
<dbReference type="GO" id="GO:0004305">
    <property type="term" value="F:ethanolamine kinase activity"/>
    <property type="evidence" value="ECO:0007669"/>
    <property type="project" value="TreeGrafter"/>
</dbReference>
<dbReference type="VEuPathDB" id="FungiDB:AAP_02808"/>
<dbReference type="PANTHER" id="PTHR22603">
    <property type="entry name" value="CHOLINE/ETHANOALAMINE KINASE"/>
    <property type="match status" value="1"/>
</dbReference>
<dbReference type="InterPro" id="IPR007521">
    <property type="entry name" value="Choline_kin_N"/>
</dbReference>
<evidence type="ECO:0000256" key="1">
    <source>
        <dbReference type="ARBA" id="ARBA00038211"/>
    </source>
</evidence>
<evidence type="ECO:0000256" key="2">
    <source>
        <dbReference type="SAM" id="MobiDB-lite"/>
    </source>
</evidence>
<dbReference type="EMBL" id="AZGZ01000010">
    <property type="protein sequence ID" value="KZZ92727.1"/>
    <property type="molecule type" value="Genomic_DNA"/>
</dbReference>
<accession>A0A167ZJ24</accession>
<dbReference type="Pfam" id="PF01633">
    <property type="entry name" value="Choline_kinase"/>
    <property type="match status" value="1"/>
</dbReference>
<evidence type="ECO:0000259" key="3">
    <source>
        <dbReference type="Pfam" id="PF04428"/>
    </source>
</evidence>
<dbReference type="Proteomes" id="UP000242877">
    <property type="component" value="Unassembled WGS sequence"/>
</dbReference>
<dbReference type="Gene3D" id="3.90.1200.10">
    <property type="match status" value="1"/>
</dbReference>
<keyword evidence="4" id="KW-0808">Transferase</keyword>
<proteinExistence type="inferred from homology"/>
<dbReference type="GO" id="GO:0004103">
    <property type="term" value="F:choline kinase activity"/>
    <property type="evidence" value="ECO:0007669"/>
    <property type="project" value="TreeGrafter"/>
</dbReference>